<dbReference type="FunFam" id="1.10.1520.10:FF:000005">
    <property type="entry name" value="Putative endoribonuclease dicer"/>
    <property type="match status" value="1"/>
</dbReference>
<evidence type="ECO:0000256" key="2">
    <source>
        <dbReference type="ARBA" id="ARBA00022801"/>
    </source>
</evidence>
<gene>
    <name evidence="8" type="ORF">LNINA_LOCUS14174</name>
</gene>
<evidence type="ECO:0000313" key="8">
    <source>
        <dbReference type="EMBL" id="CAK1555353.1"/>
    </source>
</evidence>
<dbReference type="GO" id="GO:0005634">
    <property type="term" value="C:nucleus"/>
    <property type="evidence" value="ECO:0007669"/>
    <property type="project" value="TreeGrafter"/>
</dbReference>
<dbReference type="Gene3D" id="3.30.160.20">
    <property type="match status" value="1"/>
</dbReference>
<keyword evidence="9" id="KW-1185">Reference proteome</keyword>
<dbReference type="Pfam" id="PF20932">
    <property type="entry name" value="Dicer_dsRBD"/>
    <property type="match status" value="1"/>
</dbReference>
<evidence type="ECO:0000256" key="4">
    <source>
        <dbReference type="ARBA" id="ARBA00022884"/>
    </source>
</evidence>
<organism evidence="8 9">
    <name type="scientific">Leptosia nina</name>
    <dbReference type="NCBI Taxonomy" id="320188"/>
    <lineage>
        <taxon>Eukaryota</taxon>
        <taxon>Metazoa</taxon>
        <taxon>Ecdysozoa</taxon>
        <taxon>Arthropoda</taxon>
        <taxon>Hexapoda</taxon>
        <taxon>Insecta</taxon>
        <taxon>Pterygota</taxon>
        <taxon>Neoptera</taxon>
        <taxon>Endopterygota</taxon>
        <taxon>Lepidoptera</taxon>
        <taxon>Glossata</taxon>
        <taxon>Ditrysia</taxon>
        <taxon>Papilionoidea</taxon>
        <taxon>Pieridae</taxon>
        <taxon>Pierinae</taxon>
        <taxon>Leptosia</taxon>
    </lineage>
</organism>
<dbReference type="GO" id="GO:0046872">
    <property type="term" value="F:metal ion binding"/>
    <property type="evidence" value="ECO:0007669"/>
    <property type="project" value="UniProtKB-KW"/>
</dbReference>
<keyword evidence="2" id="KW-0378">Hydrolase</keyword>
<evidence type="ECO:0000256" key="3">
    <source>
        <dbReference type="ARBA" id="ARBA00022842"/>
    </source>
</evidence>
<name>A0AAV1K0N8_9NEOP</name>
<dbReference type="Pfam" id="PF00636">
    <property type="entry name" value="Ribonuclease_3"/>
    <property type="match status" value="1"/>
</dbReference>
<dbReference type="Gene3D" id="1.10.1520.10">
    <property type="entry name" value="Ribonuclease III domain"/>
    <property type="match status" value="2"/>
</dbReference>
<dbReference type="GO" id="GO:0030422">
    <property type="term" value="P:siRNA processing"/>
    <property type="evidence" value="ECO:0007669"/>
    <property type="project" value="InterPro"/>
</dbReference>
<dbReference type="GO" id="GO:0005737">
    <property type="term" value="C:cytoplasm"/>
    <property type="evidence" value="ECO:0007669"/>
    <property type="project" value="TreeGrafter"/>
</dbReference>
<evidence type="ECO:0000256" key="5">
    <source>
        <dbReference type="PROSITE-ProRule" id="PRU00266"/>
    </source>
</evidence>
<evidence type="ECO:0000259" key="6">
    <source>
        <dbReference type="PROSITE" id="PS50137"/>
    </source>
</evidence>
<protein>
    <submittedName>
        <fullName evidence="8">Uncharacterized protein</fullName>
    </submittedName>
</protein>
<accession>A0AAV1K0N8</accession>
<reference evidence="8 9" key="1">
    <citation type="submission" date="2023-11" db="EMBL/GenBank/DDBJ databases">
        <authorList>
            <person name="Okamura Y."/>
        </authorList>
    </citation>
    <scope>NUCLEOTIDE SEQUENCE [LARGE SCALE GENOMIC DNA]</scope>
</reference>
<evidence type="ECO:0000259" key="7">
    <source>
        <dbReference type="PROSITE" id="PS50142"/>
    </source>
</evidence>
<evidence type="ECO:0000256" key="1">
    <source>
        <dbReference type="ARBA" id="ARBA00022723"/>
    </source>
</evidence>
<dbReference type="EMBL" id="CAVLEF010000280">
    <property type="protein sequence ID" value="CAK1555353.1"/>
    <property type="molecule type" value="Genomic_DNA"/>
</dbReference>
<dbReference type="PROSITE" id="PS00517">
    <property type="entry name" value="RNASE_3_1"/>
    <property type="match status" value="1"/>
</dbReference>
<dbReference type="GO" id="GO:0004525">
    <property type="term" value="F:ribonuclease III activity"/>
    <property type="evidence" value="ECO:0007669"/>
    <property type="project" value="InterPro"/>
</dbReference>
<dbReference type="InterPro" id="IPR014720">
    <property type="entry name" value="dsRBD_dom"/>
</dbReference>
<dbReference type="PROSITE" id="PS50137">
    <property type="entry name" value="DS_RBD"/>
    <property type="match status" value="1"/>
</dbReference>
<keyword evidence="4 5" id="KW-0694">RNA-binding</keyword>
<feature type="domain" description="DRBM" evidence="6">
    <location>
        <begin position="360"/>
        <end position="382"/>
    </location>
</feature>
<evidence type="ECO:0000313" key="9">
    <source>
        <dbReference type="Proteomes" id="UP001497472"/>
    </source>
</evidence>
<dbReference type="Proteomes" id="UP001497472">
    <property type="component" value="Unassembled WGS sequence"/>
</dbReference>
<sequence length="382" mass="43049">MEFPSKEAASGILSKKSLSLVRERCSEAVSMARPAEVEPEGEAQNAMQAYIRAQAVSDKSVADCVEALIGTYLLSGGIQGAALFLEWMKIFPPQDDFMSYLHKPQMTILQEKKVTEEEINRLLNHERDSIEKIIDYKFKDPSFLLEALSHSSYIRNRYTRSYERLEFLGDAIIDFLITAHIYENCGDLKPGELTDLRSSLVNNVTFASYVVKLGLHKFFCSDLNPTLDGAILNFVEHQVQRDHNIEEDVLYLIDEEDCRVAEYIEVPKVLSDIFESLAGAIYLDSGGNLSTVWRVVYRIMWREIAVFSQRVPKQPVRVLSENIYACAVFGEAKETPDSCIPKVMIPVTFSKDGKRHTTYGVGSNKSQAKRAAAKLALKILAL</sequence>
<dbReference type="PROSITE" id="PS50142">
    <property type="entry name" value="RNASE_3_2"/>
    <property type="match status" value="1"/>
</dbReference>
<dbReference type="GO" id="GO:0003723">
    <property type="term" value="F:RNA binding"/>
    <property type="evidence" value="ECO:0007669"/>
    <property type="project" value="UniProtKB-UniRule"/>
</dbReference>
<dbReference type="SMART" id="SM00535">
    <property type="entry name" value="RIBOc"/>
    <property type="match status" value="1"/>
</dbReference>
<keyword evidence="1" id="KW-0479">Metal-binding</keyword>
<dbReference type="SUPFAM" id="SSF69065">
    <property type="entry name" value="RNase III domain-like"/>
    <property type="match status" value="2"/>
</dbReference>
<dbReference type="SUPFAM" id="SSF54768">
    <property type="entry name" value="dsRNA-binding domain-like"/>
    <property type="match status" value="1"/>
</dbReference>
<proteinExistence type="predicted"/>
<comment type="caution">
    <text evidence="8">The sequence shown here is derived from an EMBL/GenBank/DDBJ whole genome shotgun (WGS) entry which is preliminary data.</text>
</comment>
<dbReference type="PANTHER" id="PTHR14950:SF37">
    <property type="entry name" value="ENDORIBONUCLEASE DICER"/>
    <property type="match status" value="1"/>
</dbReference>
<dbReference type="GO" id="GO:0004530">
    <property type="term" value="F:deoxyribonuclease I activity"/>
    <property type="evidence" value="ECO:0007669"/>
    <property type="project" value="TreeGrafter"/>
</dbReference>
<dbReference type="CDD" id="cd00593">
    <property type="entry name" value="RIBOc"/>
    <property type="match status" value="1"/>
</dbReference>
<dbReference type="GO" id="GO:0070578">
    <property type="term" value="C:RISC-loading complex"/>
    <property type="evidence" value="ECO:0007669"/>
    <property type="project" value="TreeGrafter"/>
</dbReference>
<dbReference type="AlphaFoldDB" id="A0AAV1K0N8"/>
<keyword evidence="3" id="KW-0460">Magnesium</keyword>
<dbReference type="PANTHER" id="PTHR14950">
    <property type="entry name" value="DICER-RELATED"/>
    <property type="match status" value="1"/>
</dbReference>
<dbReference type="InterPro" id="IPR044441">
    <property type="entry name" value="DICER_DSRM"/>
</dbReference>
<dbReference type="InterPro" id="IPR036389">
    <property type="entry name" value="RNase_III_sf"/>
</dbReference>
<dbReference type="GO" id="GO:0006309">
    <property type="term" value="P:apoptotic DNA fragmentation"/>
    <property type="evidence" value="ECO:0007669"/>
    <property type="project" value="TreeGrafter"/>
</dbReference>
<dbReference type="GO" id="GO:0031054">
    <property type="term" value="P:pre-miRNA processing"/>
    <property type="evidence" value="ECO:0007669"/>
    <property type="project" value="InterPro"/>
</dbReference>
<feature type="domain" description="RNase III" evidence="7">
    <location>
        <begin position="127"/>
        <end position="286"/>
    </location>
</feature>
<dbReference type="InterPro" id="IPR000999">
    <property type="entry name" value="RNase_III_dom"/>
</dbReference>